<sequence length="139" mass="15826">MSPQIWHSSSLGSFKEVNVLSELMSSKPKKHDLYPYIFIGFQERFTRNVPQVLPYQACDDHGAAINREESTNLYKFLSIVIVQKNSTPQLVDITIEIGVETTTTSKWLIDILLDHGAAINREESTNIYKFPSIVIVQKI</sequence>
<name>A0AAW1UTC1_9CUCU</name>
<evidence type="ECO:0000313" key="2">
    <source>
        <dbReference type="Proteomes" id="UP001431783"/>
    </source>
</evidence>
<dbReference type="AlphaFoldDB" id="A0AAW1UTC1"/>
<evidence type="ECO:0000313" key="1">
    <source>
        <dbReference type="EMBL" id="KAK9884280.1"/>
    </source>
</evidence>
<gene>
    <name evidence="1" type="ORF">WA026_005232</name>
</gene>
<accession>A0AAW1UTC1</accession>
<reference evidence="1 2" key="1">
    <citation type="submission" date="2023-03" db="EMBL/GenBank/DDBJ databases">
        <title>Genome insight into feeding habits of ladybird beetles.</title>
        <authorList>
            <person name="Li H.-S."/>
            <person name="Huang Y.-H."/>
            <person name="Pang H."/>
        </authorList>
    </citation>
    <scope>NUCLEOTIDE SEQUENCE [LARGE SCALE GENOMIC DNA]</scope>
    <source>
        <strain evidence="1">SYSU_2023b</strain>
        <tissue evidence="1">Whole body</tissue>
    </source>
</reference>
<comment type="caution">
    <text evidence="1">The sequence shown here is derived from an EMBL/GenBank/DDBJ whole genome shotgun (WGS) entry which is preliminary data.</text>
</comment>
<protein>
    <submittedName>
        <fullName evidence="1">Uncharacterized protein</fullName>
    </submittedName>
</protein>
<keyword evidence="2" id="KW-1185">Reference proteome</keyword>
<proteinExistence type="predicted"/>
<organism evidence="1 2">
    <name type="scientific">Henosepilachna vigintioctopunctata</name>
    <dbReference type="NCBI Taxonomy" id="420089"/>
    <lineage>
        <taxon>Eukaryota</taxon>
        <taxon>Metazoa</taxon>
        <taxon>Ecdysozoa</taxon>
        <taxon>Arthropoda</taxon>
        <taxon>Hexapoda</taxon>
        <taxon>Insecta</taxon>
        <taxon>Pterygota</taxon>
        <taxon>Neoptera</taxon>
        <taxon>Endopterygota</taxon>
        <taxon>Coleoptera</taxon>
        <taxon>Polyphaga</taxon>
        <taxon>Cucujiformia</taxon>
        <taxon>Coccinelloidea</taxon>
        <taxon>Coccinellidae</taxon>
        <taxon>Epilachninae</taxon>
        <taxon>Epilachnini</taxon>
        <taxon>Henosepilachna</taxon>
    </lineage>
</organism>
<dbReference type="Proteomes" id="UP001431783">
    <property type="component" value="Unassembled WGS sequence"/>
</dbReference>
<dbReference type="EMBL" id="JARQZJ010000092">
    <property type="protein sequence ID" value="KAK9884280.1"/>
    <property type="molecule type" value="Genomic_DNA"/>
</dbReference>